<dbReference type="EMBL" id="CM056814">
    <property type="protein sequence ID" value="KAJ8627740.1"/>
    <property type="molecule type" value="Genomic_DNA"/>
</dbReference>
<organism evidence="1 2">
    <name type="scientific">Persea americana</name>
    <name type="common">Avocado</name>
    <dbReference type="NCBI Taxonomy" id="3435"/>
    <lineage>
        <taxon>Eukaryota</taxon>
        <taxon>Viridiplantae</taxon>
        <taxon>Streptophyta</taxon>
        <taxon>Embryophyta</taxon>
        <taxon>Tracheophyta</taxon>
        <taxon>Spermatophyta</taxon>
        <taxon>Magnoliopsida</taxon>
        <taxon>Magnoliidae</taxon>
        <taxon>Laurales</taxon>
        <taxon>Lauraceae</taxon>
        <taxon>Persea</taxon>
    </lineage>
</organism>
<name>A0ACC2L3A8_PERAE</name>
<sequence length="131" mass="14119">MRCGDDEKLWGRDEMRRGGDSADDFVEGFVEVDVPIVHVSRNDGSILEGKDDVLIECEGLEMAISDDGAGAIKIEGFGGLLPFWNGFMSMTPIVGSASQLDGPYSTSHSPGENTSHPIISLFENEQANKTP</sequence>
<dbReference type="Proteomes" id="UP001234297">
    <property type="component" value="Chromosome 6"/>
</dbReference>
<comment type="caution">
    <text evidence="1">The sequence shown here is derived from an EMBL/GenBank/DDBJ whole genome shotgun (WGS) entry which is preliminary data.</text>
</comment>
<reference evidence="1 2" key="1">
    <citation type="journal article" date="2022" name="Hortic Res">
        <title>A haplotype resolved chromosomal level avocado genome allows analysis of novel avocado genes.</title>
        <authorList>
            <person name="Nath O."/>
            <person name="Fletcher S.J."/>
            <person name="Hayward A."/>
            <person name="Shaw L.M."/>
            <person name="Masouleh A.K."/>
            <person name="Furtado A."/>
            <person name="Henry R.J."/>
            <person name="Mitter N."/>
        </authorList>
    </citation>
    <scope>NUCLEOTIDE SEQUENCE [LARGE SCALE GENOMIC DNA]</scope>
    <source>
        <strain evidence="2">cv. Hass</strain>
    </source>
</reference>
<evidence type="ECO:0000313" key="2">
    <source>
        <dbReference type="Proteomes" id="UP001234297"/>
    </source>
</evidence>
<gene>
    <name evidence="1" type="ORF">MRB53_021047</name>
</gene>
<accession>A0ACC2L3A8</accession>
<proteinExistence type="predicted"/>
<protein>
    <submittedName>
        <fullName evidence="1">Uncharacterized protein</fullName>
    </submittedName>
</protein>
<evidence type="ECO:0000313" key="1">
    <source>
        <dbReference type="EMBL" id="KAJ8627740.1"/>
    </source>
</evidence>
<keyword evidence="2" id="KW-1185">Reference proteome</keyword>